<dbReference type="RefSeq" id="WP_077243777.1">
    <property type="nucleotide sequence ID" value="NZ_MUZR01000008.1"/>
</dbReference>
<feature type="domain" description="FAD dependent oxidoreductase" evidence="3">
    <location>
        <begin position="249"/>
        <end position="590"/>
    </location>
</feature>
<proteinExistence type="predicted"/>
<protein>
    <submittedName>
        <fullName evidence="5">Uncharacterized protein</fullName>
    </submittedName>
</protein>
<evidence type="ECO:0000256" key="2">
    <source>
        <dbReference type="SAM" id="MobiDB-lite"/>
    </source>
</evidence>
<dbReference type="InterPro" id="IPR036188">
    <property type="entry name" value="FAD/NAD-bd_sf"/>
</dbReference>
<evidence type="ECO:0000256" key="1">
    <source>
        <dbReference type="ARBA" id="ARBA00023002"/>
    </source>
</evidence>
<dbReference type="InterPro" id="IPR047785">
    <property type="entry name" value="tRNA_MNMC2"/>
</dbReference>
<dbReference type="EMBL" id="MUZR01000008">
    <property type="protein sequence ID" value="OOC10911.1"/>
    <property type="molecule type" value="Genomic_DNA"/>
</dbReference>
<dbReference type="AlphaFoldDB" id="A0A1V3A0Q9"/>
<dbReference type="NCBIfam" id="NF033855">
    <property type="entry name" value="tRNA_MNMC2"/>
    <property type="match status" value="1"/>
</dbReference>
<evidence type="ECO:0000259" key="3">
    <source>
        <dbReference type="Pfam" id="PF01266"/>
    </source>
</evidence>
<accession>A0A1V3A0Q9</accession>
<organism evidence="5 6">
    <name type="scientific">Thioalkalivibrio halophilus</name>
    <dbReference type="NCBI Taxonomy" id="252474"/>
    <lineage>
        <taxon>Bacteria</taxon>
        <taxon>Pseudomonadati</taxon>
        <taxon>Pseudomonadota</taxon>
        <taxon>Gammaproteobacteria</taxon>
        <taxon>Chromatiales</taxon>
        <taxon>Ectothiorhodospiraceae</taxon>
        <taxon>Thioalkalivibrio</taxon>
    </lineage>
</organism>
<dbReference type="Gene3D" id="3.50.50.60">
    <property type="entry name" value="FAD/NAD(P)-binding domain"/>
    <property type="match status" value="1"/>
</dbReference>
<evidence type="ECO:0000313" key="6">
    <source>
        <dbReference type="Proteomes" id="UP000189177"/>
    </source>
</evidence>
<dbReference type="PANTHER" id="PTHR13847">
    <property type="entry name" value="SARCOSINE DEHYDROGENASE-RELATED"/>
    <property type="match status" value="1"/>
</dbReference>
<dbReference type="Pfam" id="PF01266">
    <property type="entry name" value="DAO"/>
    <property type="match status" value="1"/>
</dbReference>
<dbReference type="GO" id="GO:0016645">
    <property type="term" value="F:oxidoreductase activity, acting on the CH-NH group of donors"/>
    <property type="evidence" value="ECO:0007669"/>
    <property type="project" value="InterPro"/>
</dbReference>
<feature type="region of interest" description="Disordered" evidence="2">
    <location>
        <begin position="223"/>
        <end position="247"/>
    </location>
</feature>
<dbReference type="Gene3D" id="3.40.50.150">
    <property type="entry name" value="Vaccinia Virus protein VP39"/>
    <property type="match status" value="1"/>
</dbReference>
<dbReference type="GO" id="GO:0004808">
    <property type="term" value="F:tRNA (5-methylaminomethyl-2-thiouridylate)(34)-methyltransferase activity"/>
    <property type="evidence" value="ECO:0007669"/>
    <property type="project" value="InterPro"/>
</dbReference>
<sequence>MPEALAFARLEWRDGQPVSPEFGDGYFGSDAPLEEAHEVFLEANDLPRRFARPGARLAVAETGFGTGLNALLTLREWRSRAQPDGFLSLIGFESRPLHPDDLDRAHRMLGLDGPDAERLRSGYPPPVTGLHRIHFPQARAVLTLVFGDAAVTLPQLNAGVDAWYLDGFAPRRNPGLWNIGVFRQMARISRPGTTFGTYAAAGQVRRDLEAAGFTVRREPGHGRKRERLCGHFGDSKPASDPEGRPRPERVAVIGAGIAGLSAALALQDRGCNVHLFDPAGPGGGASGNPAAVLLPHLLPDDAGLNALALTGMRHTHALIKRAAEGLNGDESEVLLGDSVAFHGISGHARKRVQRLRARDPAESGYLFDPAATTPAGAPGPVLDYPGGRAVNMSALCRGLAGALPAVERYRVREIRPGPDEVLLEFDGDPATSTTFHAVVIATAGVPLCPEQARLDTVGGQMTRLRYPLASRDFRVRTGQGYWIRQDTDDHWIGATYRHDGLPDDPSLPPEPTIEDDHHNLRHLAWVPGMPSPEDARIMERWTGIRAVYRDRLPLVGASSMDARGRVMLTLGHGSRGLLYAPISGELAADRLVDLPEPVEKAVARRLSPRRLDKGPG</sequence>
<dbReference type="PANTHER" id="PTHR13847:SF261">
    <property type="entry name" value="FAD-DEPENDENT OXIDOREDUCTASE FAMILY PROTEIN"/>
    <property type="match status" value="1"/>
</dbReference>
<keyword evidence="6" id="KW-1185">Reference proteome</keyword>
<dbReference type="Gene3D" id="3.30.9.10">
    <property type="entry name" value="D-Amino Acid Oxidase, subunit A, domain 2"/>
    <property type="match status" value="1"/>
</dbReference>
<evidence type="ECO:0000313" key="5">
    <source>
        <dbReference type="EMBL" id="OOC10911.1"/>
    </source>
</evidence>
<feature type="domain" description="MnmC-like methyltransferase" evidence="4">
    <location>
        <begin position="117"/>
        <end position="230"/>
    </location>
</feature>
<dbReference type="Proteomes" id="UP000189177">
    <property type="component" value="Unassembled WGS sequence"/>
</dbReference>
<dbReference type="GO" id="GO:0005737">
    <property type="term" value="C:cytoplasm"/>
    <property type="evidence" value="ECO:0007669"/>
    <property type="project" value="TreeGrafter"/>
</dbReference>
<dbReference type="STRING" id="252474.B1A74_03555"/>
<name>A0A1V3A0Q9_9GAMM</name>
<dbReference type="SUPFAM" id="SSF51971">
    <property type="entry name" value="Nucleotide-binding domain"/>
    <property type="match status" value="1"/>
</dbReference>
<gene>
    <name evidence="5" type="ORF">B1A74_03555</name>
</gene>
<dbReference type="Pfam" id="PF05430">
    <property type="entry name" value="Methyltransf_30"/>
    <property type="match status" value="1"/>
</dbReference>
<evidence type="ECO:0000259" key="4">
    <source>
        <dbReference type="Pfam" id="PF05430"/>
    </source>
</evidence>
<comment type="caution">
    <text evidence="5">The sequence shown here is derived from an EMBL/GenBank/DDBJ whole genome shotgun (WGS) entry which is preliminary data.</text>
</comment>
<dbReference type="InterPro" id="IPR006076">
    <property type="entry name" value="FAD-dep_OxRdtase"/>
</dbReference>
<dbReference type="InterPro" id="IPR008471">
    <property type="entry name" value="MnmC-like_methylTransf"/>
</dbReference>
<dbReference type="InterPro" id="IPR029063">
    <property type="entry name" value="SAM-dependent_MTases_sf"/>
</dbReference>
<keyword evidence="1" id="KW-0560">Oxidoreductase</keyword>
<dbReference type="OrthoDB" id="9786494at2"/>
<reference evidence="5 6" key="1">
    <citation type="submission" date="2017-02" db="EMBL/GenBank/DDBJ databases">
        <title>Genomic diversity within the haloalkaliphilic genus Thioalkalivibrio.</title>
        <authorList>
            <person name="Ahn A.-C."/>
            <person name="Meier-Kolthoff J."/>
            <person name="Overmars L."/>
            <person name="Richter M."/>
            <person name="Woyke T."/>
            <person name="Sorokin D.Y."/>
            <person name="Muyzer G."/>
        </authorList>
    </citation>
    <scope>NUCLEOTIDE SEQUENCE [LARGE SCALE GENOMIC DNA]</scope>
    <source>
        <strain evidence="5 6">HL17</strain>
    </source>
</reference>